<accession>A0A437LQL7</accession>
<dbReference type="OrthoDB" id="9815497at2"/>
<dbReference type="InterPro" id="IPR027051">
    <property type="entry name" value="XdhC_Rossmann_dom"/>
</dbReference>
<dbReference type="Pfam" id="PF02625">
    <property type="entry name" value="XdhC_CoxI"/>
    <property type="match status" value="1"/>
</dbReference>
<dbReference type="PANTHER" id="PTHR30388:SF4">
    <property type="entry name" value="MOLYBDENUM COFACTOR INSERTION CHAPERONE PAOD"/>
    <property type="match status" value="1"/>
</dbReference>
<dbReference type="InterPro" id="IPR052698">
    <property type="entry name" value="MoCofactor_Util/Proc"/>
</dbReference>
<dbReference type="Proteomes" id="UP000288587">
    <property type="component" value="Unassembled WGS sequence"/>
</dbReference>
<protein>
    <submittedName>
        <fullName evidence="3">XdhC family protein</fullName>
    </submittedName>
</protein>
<reference evidence="3 4" key="1">
    <citation type="submission" date="2019-01" db="EMBL/GenBank/DDBJ databases">
        <authorList>
            <person name="Chen W.-M."/>
        </authorList>
    </citation>
    <scope>NUCLEOTIDE SEQUENCE [LARGE SCALE GENOMIC DNA]</scope>
    <source>
        <strain evidence="3 4">CCP-18</strain>
    </source>
</reference>
<evidence type="ECO:0000313" key="4">
    <source>
        <dbReference type="Proteomes" id="UP000288587"/>
    </source>
</evidence>
<evidence type="ECO:0000259" key="2">
    <source>
        <dbReference type="Pfam" id="PF13478"/>
    </source>
</evidence>
<dbReference type="PANTHER" id="PTHR30388">
    <property type="entry name" value="ALDEHYDE OXIDOREDUCTASE MOLYBDENUM COFACTOR ASSEMBLY PROTEIN"/>
    <property type="match status" value="1"/>
</dbReference>
<feature type="domain" description="XdhC Rossmann" evidence="2">
    <location>
        <begin position="182"/>
        <end position="321"/>
    </location>
</feature>
<dbReference type="Gene3D" id="3.40.50.720">
    <property type="entry name" value="NAD(P)-binding Rossmann-like Domain"/>
    <property type="match status" value="1"/>
</dbReference>
<sequence length="333" mass="35977">MQRLSPPRPPALMPARGNDHDVLSTALRWREHGHAVVLATVLSTYGGSPRPPGAMAAIRDDGWVVGSVSGGCVEDDLVREVVQGRWAQAGPAPVLRVFGVGADEQARYRLPCNNTLRVALEAQWDPAVVRQAVAAIEAQCTVRREVRWQDGLSALLDADPDQGFEEDAQGYRVPLGPHYRALVVGAAELGRYLAPLLMTLDFAVCVCDPRAEYAEGWDLDGAPLSREQPDDWLRRLRPDARTAVIAVSHDPKVDDLALLEALPSPAFYVGAIGSPLTTAKRRERLRQLDLDEAAVARLRGPVGLDIGSRTPAEIAVSIAAALVQARRPARPSA</sequence>
<organism evidence="3 4">
    <name type="scientific">Inhella crocodyli</name>
    <dbReference type="NCBI Taxonomy" id="2499851"/>
    <lineage>
        <taxon>Bacteria</taxon>
        <taxon>Pseudomonadati</taxon>
        <taxon>Pseudomonadota</taxon>
        <taxon>Betaproteobacteria</taxon>
        <taxon>Burkholderiales</taxon>
        <taxon>Sphaerotilaceae</taxon>
        <taxon>Inhella</taxon>
    </lineage>
</organism>
<dbReference type="Pfam" id="PF13478">
    <property type="entry name" value="XdhC_C"/>
    <property type="match status" value="1"/>
</dbReference>
<dbReference type="InterPro" id="IPR003777">
    <property type="entry name" value="XdhC_CoxI"/>
</dbReference>
<comment type="caution">
    <text evidence="3">The sequence shown here is derived from an EMBL/GenBank/DDBJ whole genome shotgun (WGS) entry which is preliminary data.</text>
</comment>
<dbReference type="AlphaFoldDB" id="A0A437LQL7"/>
<name>A0A437LQL7_9BURK</name>
<dbReference type="EMBL" id="SACM01000001">
    <property type="protein sequence ID" value="RVT87694.1"/>
    <property type="molecule type" value="Genomic_DNA"/>
</dbReference>
<evidence type="ECO:0000313" key="3">
    <source>
        <dbReference type="EMBL" id="RVT87694.1"/>
    </source>
</evidence>
<evidence type="ECO:0000259" key="1">
    <source>
        <dbReference type="Pfam" id="PF02625"/>
    </source>
</evidence>
<proteinExistence type="predicted"/>
<gene>
    <name evidence="3" type="ORF">EOD73_01305</name>
</gene>
<feature type="domain" description="XdhC- CoxI" evidence="1">
    <location>
        <begin position="29"/>
        <end position="91"/>
    </location>
</feature>
<keyword evidence="4" id="KW-1185">Reference proteome</keyword>